<evidence type="ECO:0000313" key="3">
    <source>
        <dbReference type="Proteomes" id="UP000615026"/>
    </source>
</evidence>
<gene>
    <name evidence="2" type="ORF">IQ260_21475</name>
</gene>
<dbReference type="RefSeq" id="WP_193995132.1">
    <property type="nucleotide sequence ID" value="NZ_JADEXP010000249.1"/>
</dbReference>
<organism evidence="2 3">
    <name type="scientific">Leptolyngbya cf. ectocarpi LEGE 11479</name>
    <dbReference type="NCBI Taxonomy" id="1828722"/>
    <lineage>
        <taxon>Bacteria</taxon>
        <taxon>Bacillati</taxon>
        <taxon>Cyanobacteriota</taxon>
        <taxon>Cyanophyceae</taxon>
        <taxon>Leptolyngbyales</taxon>
        <taxon>Leptolyngbyaceae</taxon>
        <taxon>Leptolyngbya group</taxon>
        <taxon>Leptolyngbya</taxon>
    </lineage>
</organism>
<sequence length="91" mass="10497">MRTFAQKPNAPQHATPAKSTIPRRAKSTRGAHDFSRIPVRHRSPANVQAKLTVSSPGDIYEQEADRISKQMMHMPEPQPQGRRIRFFTIWY</sequence>
<dbReference type="AlphaFoldDB" id="A0A929FBP9"/>
<protein>
    <submittedName>
        <fullName evidence="2">Uncharacterized protein</fullName>
    </submittedName>
</protein>
<reference evidence="2" key="1">
    <citation type="submission" date="2020-10" db="EMBL/GenBank/DDBJ databases">
        <authorList>
            <person name="Castelo-Branco R."/>
            <person name="Eusebio N."/>
            <person name="Adriana R."/>
            <person name="Vieira A."/>
            <person name="Brugerolle De Fraissinette N."/>
            <person name="Rezende De Castro R."/>
            <person name="Schneider M.P."/>
            <person name="Vasconcelos V."/>
            <person name="Leao P.N."/>
        </authorList>
    </citation>
    <scope>NUCLEOTIDE SEQUENCE</scope>
    <source>
        <strain evidence="2">LEGE 11479</strain>
    </source>
</reference>
<proteinExistence type="predicted"/>
<evidence type="ECO:0000313" key="2">
    <source>
        <dbReference type="EMBL" id="MBE9069219.1"/>
    </source>
</evidence>
<evidence type="ECO:0000256" key="1">
    <source>
        <dbReference type="SAM" id="MobiDB-lite"/>
    </source>
</evidence>
<keyword evidence="3" id="KW-1185">Reference proteome</keyword>
<name>A0A929FBP9_LEPEC</name>
<dbReference type="EMBL" id="JADEXP010000249">
    <property type="protein sequence ID" value="MBE9069219.1"/>
    <property type="molecule type" value="Genomic_DNA"/>
</dbReference>
<dbReference type="Proteomes" id="UP000615026">
    <property type="component" value="Unassembled WGS sequence"/>
</dbReference>
<comment type="caution">
    <text evidence="2">The sequence shown here is derived from an EMBL/GenBank/DDBJ whole genome shotgun (WGS) entry which is preliminary data.</text>
</comment>
<feature type="region of interest" description="Disordered" evidence="1">
    <location>
        <begin position="1"/>
        <end position="35"/>
    </location>
</feature>
<accession>A0A929FBP9</accession>